<dbReference type="AlphaFoldDB" id="A0A2P2QIV8"/>
<protein>
    <submittedName>
        <fullName evidence="1">Uncharacterized protein</fullName>
    </submittedName>
</protein>
<name>A0A2P2QIV8_RHIMU</name>
<accession>A0A2P2QIV8</accession>
<organism evidence="1">
    <name type="scientific">Rhizophora mucronata</name>
    <name type="common">Asiatic mangrove</name>
    <dbReference type="NCBI Taxonomy" id="61149"/>
    <lineage>
        <taxon>Eukaryota</taxon>
        <taxon>Viridiplantae</taxon>
        <taxon>Streptophyta</taxon>
        <taxon>Embryophyta</taxon>
        <taxon>Tracheophyta</taxon>
        <taxon>Spermatophyta</taxon>
        <taxon>Magnoliopsida</taxon>
        <taxon>eudicotyledons</taxon>
        <taxon>Gunneridae</taxon>
        <taxon>Pentapetalae</taxon>
        <taxon>rosids</taxon>
        <taxon>fabids</taxon>
        <taxon>Malpighiales</taxon>
        <taxon>Rhizophoraceae</taxon>
        <taxon>Rhizophora</taxon>
    </lineage>
</organism>
<reference evidence="1" key="1">
    <citation type="submission" date="2018-02" db="EMBL/GenBank/DDBJ databases">
        <title>Rhizophora mucronata_Transcriptome.</title>
        <authorList>
            <person name="Meera S.P."/>
            <person name="Sreeshan A."/>
            <person name="Augustine A."/>
        </authorList>
    </citation>
    <scope>NUCLEOTIDE SEQUENCE</scope>
    <source>
        <tissue evidence="1">Leaf</tissue>
    </source>
</reference>
<evidence type="ECO:0000313" key="1">
    <source>
        <dbReference type="EMBL" id="MBX66857.1"/>
    </source>
</evidence>
<sequence length="28" mass="3375">MCAIFCLHSISRPNFRLLGFYMDLKWVL</sequence>
<dbReference type="EMBL" id="GGEC01086373">
    <property type="protein sequence ID" value="MBX66857.1"/>
    <property type="molecule type" value="Transcribed_RNA"/>
</dbReference>
<proteinExistence type="predicted"/>